<evidence type="ECO:0000259" key="1">
    <source>
        <dbReference type="PROSITE" id="PS51502"/>
    </source>
</evidence>
<protein>
    <submittedName>
        <fullName evidence="2">Stress responsive A/B Barrel Domain</fullName>
    </submittedName>
</protein>
<accession>A0A1H5WZZ9</accession>
<proteinExistence type="predicted"/>
<feature type="domain" description="Stress-response A/B barrel" evidence="1">
    <location>
        <begin position="2"/>
        <end position="98"/>
    </location>
</feature>
<evidence type="ECO:0000313" key="3">
    <source>
        <dbReference type="Proteomes" id="UP000242850"/>
    </source>
</evidence>
<dbReference type="SUPFAM" id="SSF54909">
    <property type="entry name" value="Dimeric alpha+beta barrel"/>
    <property type="match status" value="1"/>
</dbReference>
<dbReference type="Proteomes" id="UP000242850">
    <property type="component" value="Unassembled WGS sequence"/>
</dbReference>
<dbReference type="InterPro" id="IPR011008">
    <property type="entry name" value="Dimeric_a/b-barrel"/>
</dbReference>
<dbReference type="InterPro" id="IPR013097">
    <property type="entry name" value="Dabb"/>
</dbReference>
<dbReference type="PANTHER" id="PTHR37832">
    <property type="entry name" value="BLL2683 PROTEIN"/>
    <property type="match status" value="1"/>
</dbReference>
<dbReference type="PANTHER" id="PTHR37832:SF1">
    <property type="entry name" value="STRESS-RESPONSE A_B BARREL DOMAIN-CONTAINING PROTEIN"/>
    <property type="match status" value="1"/>
</dbReference>
<dbReference type="SMART" id="SM00886">
    <property type="entry name" value="Dabb"/>
    <property type="match status" value="1"/>
</dbReference>
<evidence type="ECO:0000313" key="2">
    <source>
        <dbReference type="EMBL" id="SEG04690.1"/>
    </source>
</evidence>
<keyword evidence="3" id="KW-1185">Reference proteome</keyword>
<organism evidence="2 3">
    <name type="scientific">Caloramator fervidus</name>
    <dbReference type="NCBI Taxonomy" id="29344"/>
    <lineage>
        <taxon>Bacteria</taxon>
        <taxon>Bacillati</taxon>
        <taxon>Bacillota</taxon>
        <taxon>Clostridia</taxon>
        <taxon>Eubacteriales</taxon>
        <taxon>Clostridiaceae</taxon>
        <taxon>Caloramator</taxon>
    </lineage>
</organism>
<dbReference type="RefSeq" id="WP_103896538.1">
    <property type="nucleotide sequence ID" value="NZ_FNUK01000024.1"/>
</dbReference>
<name>A0A1H5WZZ9_9CLOT</name>
<dbReference type="EMBL" id="FNUK01000024">
    <property type="protein sequence ID" value="SEG04690.1"/>
    <property type="molecule type" value="Genomic_DNA"/>
</dbReference>
<dbReference type="Pfam" id="PF07876">
    <property type="entry name" value="Dabb"/>
    <property type="match status" value="1"/>
</dbReference>
<sequence>MIKHIVMWKLKDYAEGRSKKENAIFMKNILEQLKEKIDVIKSLEVGLNFAESDAAFDIVLYSEFETKQDLMAYINHPEHQKVVEFINKVKDLRYFVDYEV</sequence>
<gene>
    <name evidence="2" type="ORF">SAMN05660865_01617</name>
</gene>
<dbReference type="PROSITE" id="PS51502">
    <property type="entry name" value="S_R_A_B_BARREL"/>
    <property type="match status" value="1"/>
</dbReference>
<dbReference type="OrthoDB" id="9808130at2"/>
<dbReference type="Gene3D" id="3.30.70.100">
    <property type="match status" value="1"/>
</dbReference>
<reference evidence="3" key="1">
    <citation type="submission" date="2016-10" db="EMBL/GenBank/DDBJ databases">
        <authorList>
            <person name="Varghese N."/>
            <person name="Submissions S."/>
        </authorList>
    </citation>
    <scope>NUCLEOTIDE SEQUENCE [LARGE SCALE GENOMIC DNA]</scope>
    <source>
        <strain evidence="3">DSM 5463</strain>
    </source>
</reference>
<dbReference type="AlphaFoldDB" id="A0A1H5WZZ9"/>